<dbReference type="GO" id="GO:0032153">
    <property type="term" value="C:cell division site"/>
    <property type="evidence" value="ECO:0007669"/>
    <property type="project" value="TreeGrafter"/>
</dbReference>
<evidence type="ECO:0000313" key="4">
    <source>
        <dbReference type="EMBL" id="PPC77230.1"/>
    </source>
</evidence>
<proteinExistence type="predicted"/>
<dbReference type="AlphaFoldDB" id="A0A2S5KR76"/>
<evidence type="ECO:0000259" key="3">
    <source>
        <dbReference type="PROSITE" id="PS51724"/>
    </source>
</evidence>
<accession>A0A2S5KR76</accession>
<keyword evidence="2" id="KW-1133">Transmembrane helix</keyword>
<sequence>MPIELRHRIIGGAALLIVVAFWAVSFWDGAGLPSLPPVPEAMPVRPAVPAIDTYQPQQPVSELDETAPPVANSSVEPSVESADATKLVVPPPPSVAQPAQPVVAETVAPKPAVAPPPAEPKAIKETAPQVQMDTQGVPAAWALQLASFKDQTNADRLQKKLMDSGFKAYQSFDGTLHRVFVGPELDRGKLESIRAQIKQQVKLDAMIVRYQVPK</sequence>
<dbReference type="Gene3D" id="3.30.70.1070">
    <property type="entry name" value="Sporulation related repeat"/>
    <property type="match status" value="1"/>
</dbReference>
<dbReference type="OrthoDB" id="7069135at2"/>
<feature type="region of interest" description="Disordered" evidence="1">
    <location>
        <begin position="60"/>
        <end position="95"/>
    </location>
</feature>
<protein>
    <recommendedName>
        <fullName evidence="3">SPOR domain-containing protein</fullName>
    </recommendedName>
</protein>
<evidence type="ECO:0000313" key="5">
    <source>
        <dbReference type="Proteomes" id="UP000238196"/>
    </source>
</evidence>
<keyword evidence="2" id="KW-0472">Membrane</keyword>
<dbReference type="PROSITE" id="PS51724">
    <property type="entry name" value="SPOR"/>
    <property type="match status" value="1"/>
</dbReference>
<dbReference type="Pfam" id="PF05036">
    <property type="entry name" value="SPOR"/>
    <property type="match status" value="1"/>
</dbReference>
<name>A0A2S5KR76_9PROT</name>
<dbReference type="InterPro" id="IPR036680">
    <property type="entry name" value="SPOR-like_sf"/>
</dbReference>
<evidence type="ECO:0000256" key="2">
    <source>
        <dbReference type="SAM" id="Phobius"/>
    </source>
</evidence>
<dbReference type="GO" id="GO:0030428">
    <property type="term" value="C:cell septum"/>
    <property type="evidence" value="ECO:0007669"/>
    <property type="project" value="TreeGrafter"/>
</dbReference>
<evidence type="ECO:0000256" key="1">
    <source>
        <dbReference type="SAM" id="MobiDB-lite"/>
    </source>
</evidence>
<feature type="domain" description="SPOR" evidence="3">
    <location>
        <begin position="135"/>
        <end position="210"/>
    </location>
</feature>
<dbReference type="GO" id="GO:0032506">
    <property type="term" value="P:cytokinetic process"/>
    <property type="evidence" value="ECO:0007669"/>
    <property type="project" value="TreeGrafter"/>
</dbReference>
<dbReference type="InterPro" id="IPR007730">
    <property type="entry name" value="SPOR-like_dom"/>
</dbReference>
<dbReference type="EMBL" id="PRLP01000035">
    <property type="protein sequence ID" value="PPC77230.1"/>
    <property type="molecule type" value="Genomic_DNA"/>
</dbReference>
<gene>
    <name evidence="4" type="ORF">C4K68_12550</name>
</gene>
<comment type="caution">
    <text evidence="4">The sequence shown here is derived from an EMBL/GenBank/DDBJ whole genome shotgun (WGS) entry which is preliminary data.</text>
</comment>
<organism evidence="4 5">
    <name type="scientific">Proteobacteria bacterium 228</name>
    <dbReference type="NCBI Taxonomy" id="2083153"/>
    <lineage>
        <taxon>Bacteria</taxon>
        <taxon>Pseudomonadati</taxon>
        <taxon>Pseudomonadota</taxon>
    </lineage>
</organism>
<keyword evidence="2" id="KW-0812">Transmembrane</keyword>
<dbReference type="SUPFAM" id="SSF110997">
    <property type="entry name" value="Sporulation related repeat"/>
    <property type="match status" value="1"/>
</dbReference>
<dbReference type="GO" id="GO:0042834">
    <property type="term" value="F:peptidoglycan binding"/>
    <property type="evidence" value="ECO:0007669"/>
    <property type="project" value="InterPro"/>
</dbReference>
<dbReference type="InterPro" id="IPR052521">
    <property type="entry name" value="Cell_div_SPOR-domain"/>
</dbReference>
<dbReference type="PANTHER" id="PTHR38687:SF1">
    <property type="entry name" value="CELL DIVISION PROTEIN DEDD"/>
    <property type="match status" value="1"/>
</dbReference>
<dbReference type="PANTHER" id="PTHR38687">
    <property type="entry name" value="CELL DIVISION PROTEIN DEDD-RELATED"/>
    <property type="match status" value="1"/>
</dbReference>
<dbReference type="Proteomes" id="UP000238196">
    <property type="component" value="Unassembled WGS sequence"/>
</dbReference>
<feature type="transmembrane region" description="Helical" evidence="2">
    <location>
        <begin position="9"/>
        <end position="27"/>
    </location>
</feature>
<reference evidence="4 5" key="1">
    <citation type="submission" date="2018-02" db="EMBL/GenBank/DDBJ databases">
        <title>novel marine gammaproteobacteria from coastal saline agro ecosystem.</title>
        <authorList>
            <person name="Krishnan R."/>
            <person name="Ramesh Kumar N."/>
        </authorList>
    </citation>
    <scope>NUCLEOTIDE SEQUENCE [LARGE SCALE GENOMIC DNA]</scope>
    <source>
        <strain evidence="4 5">228</strain>
    </source>
</reference>